<proteinExistence type="predicted"/>
<evidence type="ECO:0000313" key="2">
    <source>
        <dbReference type="EMBL" id="USR92405.1"/>
    </source>
</evidence>
<keyword evidence="1" id="KW-0732">Signal</keyword>
<sequence>MKPILPLLLLTLVSASVANPTPAQAQDRFAERNARLEEFSLSTFDVNRAKNQARQLAERLNGGLQRYRAEASMHGPSADAPYRLTDNGEIEFRFFGRAPQDSHYSIETVVLVNPNTWEVEATYNGEIRPEPARED</sequence>
<protein>
    <recommendedName>
        <fullName evidence="4">DUF4019 domain-containing protein</fullName>
    </recommendedName>
</protein>
<feature type="signal peptide" evidence="1">
    <location>
        <begin position="1"/>
        <end position="25"/>
    </location>
</feature>
<name>A0ABY5ATP0_9CYAN</name>
<dbReference type="EMBL" id="CP098611">
    <property type="protein sequence ID" value="USR92405.1"/>
    <property type="molecule type" value="Genomic_DNA"/>
</dbReference>
<reference evidence="2" key="1">
    <citation type="submission" date="2022-06" db="EMBL/GenBank/DDBJ databases">
        <title>Genome sequence of Phormidium yuhuli AB48 isolated from an industrial photobioreactor environment.</title>
        <authorList>
            <person name="Qiu Y."/>
            <person name="Noonan A.J.C."/>
            <person name="Dofher K."/>
            <person name="Koch M."/>
            <person name="Kieft B."/>
            <person name="Lin X."/>
            <person name="Ziels R.M."/>
            <person name="Hallam S.J."/>
        </authorList>
    </citation>
    <scope>NUCLEOTIDE SEQUENCE</scope>
    <source>
        <strain evidence="2">AB48</strain>
    </source>
</reference>
<dbReference type="RefSeq" id="WP_252664562.1">
    <property type="nucleotide sequence ID" value="NZ_CP098611.1"/>
</dbReference>
<feature type="chain" id="PRO_5045071273" description="DUF4019 domain-containing protein" evidence="1">
    <location>
        <begin position="26"/>
        <end position="135"/>
    </location>
</feature>
<gene>
    <name evidence="2" type="ORF">NEA10_06710</name>
</gene>
<keyword evidence="3" id="KW-1185">Reference proteome</keyword>
<dbReference type="Proteomes" id="UP001056708">
    <property type="component" value="Chromosome"/>
</dbReference>
<evidence type="ECO:0008006" key="4">
    <source>
        <dbReference type="Google" id="ProtNLM"/>
    </source>
</evidence>
<accession>A0ABY5ATP0</accession>
<organism evidence="2 3">
    <name type="scientific">Phormidium yuhuli AB48</name>
    <dbReference type="NCBI Taxonomy" id="2940671"/>
    <lineage>
        <taxon>Bacteria</taxon>
        <taxon>Bacillati</taxon>
        <taxon>Cyanobacteriota</taxon>
        <taxon>Cyanophyceae</taxon>
        <taxon>Oscillatoriophycideae</taxon>
        <taxon>Oscillatoriales</taxon>
        <taxon>Oscillatoriaceae</taxon>
        <taxon>Phormidium</taxon>
        <taxon>Phormidium yuhuli</taxon>
    </lineage>
</organism>
<evidence type="ECO:0000313" key="3">
    <source>
        <dbReference type="Proteomes" id="UP001056708"/>
    </source>
</evidence>
<evidence type="ECO:0000256" key="1">
    <source>
        <dbReference type="SAM" id="SignalP"/>
    </source>
</evidence>